<name>A0A918VNF5_9GAMM</name>
<dbReference type="EMBL" id="BMXA01000003">
    <property type="protein sequence ID" value="GHA10524.1"/>
    <property type="molecule type" value="Genomic_DNA"/>
</dbReference>
<dbReference type="InterPro" id="IPR029044">
    <property type="entry name" value="Nucleotide-diphossugar_trans"/>
</dbReference>
<dbReference type="SUPFAM" id="SSF53448">
    <property type="entry name" value="Nucleotide-diphospho-sugar transferases"/>
    <property type="match status" value="1"/>
</dbReference>
<accession>A0A918VNF5</accession>
<dbReference type="AlphaFoldDB" id="A0A918VNF5"/>
<reference evidence="1" key="2">
    <citation type="submission" date="2020-09" db="EMBL/GenBank/DDBJ databases">
        <authorList>
            <person name="Sun Q."/>
            <person name="Kim S."/>
        </authorList>
    </citation>
    <scope>NUCLEOTIDE SEQUENCE</scope>
    <source>
        <strain evidence="1">KCTC 12711</strain>
    </source>
</reference>
<dbReference type="InterPro" id="IPR018641">
    <property type="entry name" value="Trfase_1_rSAM/seldom-assoc"/>
</dbReference>
<evidence type="ECO:0008006" key="3">
    <source>
        <dbReference type="Google" id="ProtNLM"/>
    </source>
</evidence>
<keyword evidence="2" id="KW-1185">Reference proteome</keyword>
<dbReference type="Gene3D" id="3.90.550.10">
    <property type="entry name" value="Spore Coat Polysaccharide Biosynthesis Protein SpsA, Chain A"/>
    <property type="match status" value="1"/>
</dbReference>
<dbReference type="NCBIfam" id="TIGR04282">
    <property type="entry name" value="glyco_like_cofC"/>
    <property type="match status" value="1"/>
</dbReference>
<dbReference type="PANTHER" id="PTHR36529:SF1">
    <property type="entry name" value="GLYCOSYLTRANSFERASE"/>
    <property type="match status" value="1"/>
</dbReference>
<dbReference type="PANTHER" id="PTHR36529">
    <property type="entry name" value="SLL1095 PROTEIN"/>
    <property type="match status" value="1"/>
</dbReference>
<reference evidence="1" key="1">
    <citation type="journal article" date="2014" name="Int. J. Syst. Evol. Microbiol.">
        <title>Complete genome sequence of Corynebacterium casei LMG S-19264T (=DSM 44701T), isolated from a smear-ripened cheese.</title>
        <authorList>
            <consortium name="US DOE Joint Genome Institute (JGI-PGF)"/>
            <person name="Walter F."/>
            <person name="Albersmeier A."/>
            <person name="Kalinowski J."/>
            <person name="Ruckert C."/>
        </authorList>
    </citation>
    <scope>NUCLEOTIDE SEQUENCE</scope>
    <source>
        <strain evidence="1">KCTC 12711</strain>
    </source>
</reference>
<dbReference type="Proteomes" id="UP000614811">
    <property type="component" value="Unassembled WGS sequence"/>
</dbReference>
<dbReference type="Pfam" id="PF09837">
    <property type="entry name" value="DUF2064"/>
    <property type="match status" value="1"/>
</dbReference>
<proteinExistence type="predicted"/>
<dbReference type="RefSeq" id="WP_189400509.1">
    <property type="nucleotide sequence ID" value="NZ_BMXA01000003.1"/>
</dbReference>
<gene>
    <name evidence="1" type="ORF">GCM10008090_20190</name>
</gene>
<protein>
    <recommendedName>
        <fullName evidence="3">Glycosyltransferase</fullName>
    </recommendedName>
</protein>
<organism evidence="1 2">
    <name type="scientific">Arenicella chitinivorans</name>
    <dbReference type="NCBI Taxonomy" id="1329800"/>
    <lineage>
        <taxon>Bacteria</taxon>
        <taxon>Pseudomonadati</taxon>
        <taxon>Pseudomonadota</taxon>
        <taxon>Gammaproteobacteria</taxon>
        <taxon>Arenicellales</taxon>
        <taxon>Arenicellaceae</taxon>
        <taxon>Arenicella</taxon>
    </lineage>
</organism>
<evidence type="ECO:0000313" key="2">
    <source>
        <dbReference type="Proteomes" id="UP000614811"/>
    </source>
</evidence>
<evidence type="ECO:0000313" key="1">
    <source>
        <dbReference type="EMBL" id="GHA10524.1"/>
    </source>
</evidence>
<sequence length="211" mass="23157">MSDIPLLLFAKAPVAGKVKTRLQRHCSAQQAADIACLLMQASLKQVCQNWPGNVYLSVWLDHEHPFFQQMLDQYPIAMTQQCDGDLGQKMRHALHAFGYPAVVMGCDAPHVSASALRNAHQALQAGRPVIGPSVDGGYYLLGLTNPVDALFSEMPWGTSAVLTKTRAAAQASGVNLQELEPLNDVDEWRDLLELAETEESIRCYLNEQGLV</sequence>
<comment type="caution">
    <text evidence="1">The sequence shown here is derived from an EMBL/GenBank/DDBJ whole genome shotgun (WGS) entry which is preliminary data.</text>
</comment>